<dbReference type="CDD" id="cd00130">
    <property type="entry name" value="PAS"/>
    <property type="match status" value="1"/>
</dbReference>
<feature type="modified residue" description="4-aspartylphosphate" evidence="3">
    <location>
        <position position="64"/>
    </location>
</feature>
<dbReference type="Pfam" id="PF00563">
    <property type="entry name" value="EAL"/>
    <property type="match status" value="1"/>
</dbReference>
<dbReference type="InterPro" id="IPR052155">
    <property type="entry name" value="Biofilm_reg_signaling"/>
</dbReference>
<feature type="domain" description="EAL" evidence="6">
    <location>
        <begin position="629"/>
        <end position="883"/>
    </location>
</feature>
<organism evidence="8 9">
    <name type="scientific">Vibrio rhizosphaerae</name>
    <dbReference type="NCBI Taxonomy" id="398736"/>
    <lineage>
        <taxon>Bacteria</taxon>
        <taxon>Pseudomonadati</taxon>
        <taxon>Pseudomonadota</taxon>
        <taxon>Gammaproteobacteria</taxon>
        <taxon>Vibrionales</taxon>
        <taxon>Vibrionaceae</taxon>
        <taxon>Vibrio</taxon>
    </lineage>
</organism>
<dbReference type="RefSeq" id="WP_318584753.1">
    <property type="nucleotide sequence ID" value="NZ_JAWRCP010000001.1"/>
</dbReference>
<dbReference type="InterPro" id="IPR001633">
    <property type="entry name" value="EAL_dom"/>
</dbReference>
<dbReference type="SMART" id="SM00086">
    <property type="entry name" value="PAC"/>
    <property type="match status" value="1"/>
</dbReference>
<dbReference type="PROSITE" id="PS50883">
    <property type="entry name" value="EAL"/>
    <property type="match status" value="1"/>
</dbReference>
<dbReference type="SMART" id="SM00267">
    <property type="entry name" value="GGDEF"/>
    <property type="match status" value="1"/>
</dbReference>
<dbReference type="Pfam" id="PF00990">
    <property type="entry name" value="GGDEF"/>
    <property type="match status" value="1"/>
</dbReference>
<dbReference type="Pfam" id="PF13185">
    <property type="entry name" value="GAF_2"/>
    <property type="match status" value="1"/>
</dbReference>
<dbReference type="SUPFAM" id="SSF55781">
    <property type="entry name" value="GAF domain-like"/>
    <property type="match status" value="1"/>
</dbReference>
<accession>A0ABU4IUD5</accession>
<dbReference type="SUPFAM" id="SSF52172">
    <property type="entry name" value="CheY-like"/>
    <property type="match status" value="1"/>
</dbReference>
<evidence type="ECO:0000259" key="7">
    <source>
        <dbReference type="PROSITE" id="PS50887"/>
    </source>
</evidence>
<evidence type="ECO:0000259" key="5">
    <source>
        <dbReference type="PROSITE" id="PS50110"/>
    </source>
</evidence>
<dbReference type="Pfam" id="PF00072">
    <property type="entry name" value="Response_reg"/>
    <property type="match status" value="1"/>
</dbReference>
<dbReference type="Gene3D" id="3.30.450.20">
    <property type="entry name" value="PAS domain"/>
    <property type="match status" value="1"/>
</dbReference>
<feature type="coiled-coil region" evidence="4">
    <location>
        <begin position="147"/>
        <end position="174"/>
    </location>
</feature>
<keyword evidence="2" id="KW-0418">Kinase</keyword>
<dbReference type="InterPro" id="IPR003018">
    <property type="entry name" value="GAF"/>
</dbReference>
<reference evidence="8 9" key="1">
    <citation type="submission" date="2023-11" db="EMBL/GenBank/DDBJ databases">
        <title>Plant-associative lifestyle of Vibrio porteresiae and its evolutionary dynamics.</title>
        <authorList>
            <person name="Rameshkumar N."/>
            <person name="Kirti K."/>
        </authorList>
    </citation>
    <scope>NUCLEOTIDE SEQUENCE [LARGE SCALE GENOMIC DNA]</scope>
    <source>
        <strain evidence="8 9">MSSRF7</strain>
    </source>
</reference>
<evidence type="ECO:0000256" key="1">
    <source>
        <dbReference type="ARBA" id="ARBA00022679"/>
    </source>
</evidence>
<dbReference type="InterPro" id="IPR001610">
    <property type="entry name" value="PAC"/>
</dbReference>
<dbReference type="PROSITE" id="PS50887">
    <property type="entry name" value="GGDEF"/>
    <property type="match status" value="1"/>
</dbReference>
<dbReference type="InterPro" id="IPR035965">
    <property type="entry name" value="PAS-like_dom_sf"/>
</dbReference>
<dbReference type="CDD" id="cd19920">
    <property type="entry name" value="REC_PA4781-like"/>
    <property type="match status" value="1"/>
</dbReference>
<evidence type="ECO:0000256" key="2">
    <source>
        <dbReference type="ARBA" id="ARBA00022777"/>
    </source>
</evidence>
<sequence>MNRVETQALQQQEQVILIIDDTPANLGVLVDELDGRHFQVLIAEDGEEGLQRADYVVPDLILLDVMMPGMNGFEVCSHLKQNRKTCHIPVIFMTALNDVTDKVTGFDVGGVDYITKPFQIEEVVSRIKLHLSVCDMQQRLSEKNQQLVEESQIRQQAQVELNQLFQEQQRLLEHSGVGIAFLRQRRIVRCNQKLATLFDETIEALHDMSIESLYAAEYQDDYIQQAARQSLVQQGEYVLDIRYQRRDGQHFWGETILTAVDREDLSKGEILVIHDIDQRKRTEALRIGQGQLFEMMVTGSPLDDILNRLIQLIEANQPQTLGAIFLKSDEHLTLRTAPALPTGFAEQYAALFPDGESVAVSLSPNSEAVRCEQAVWLEDTRTSNPEWEAYRVLLGRFGIQASYIIPMVTSQGHILGTLTLYFLEQYHPHQVDMTFIDMATRIAGIAIERQHHEERIQYLAHHDTLTQLPNRTLLDDRLNQGLLWAQRYDRKVTVVLIDLDHFKMINDSLGHSAGDELLQIIAKRMESCIRKTDTLARLGGDEFVVVLYNANPIELVLNRIKEAIAEPIQVAEHEIRMTSSIGFANYPEDGQNADVLLRNADVAMYHAKESGRNSFQHYSLDMGNEIQERMVLQENLRHALDNQEFVLHYQPQYCFHTRRIIGVEALLRWQHPEFGMVPPMRFIQLAETTGLIVPIGDWVLQAACKQNKAWQDAGIQDLCVAVNVSARQFHEKDLPERVAAALEMSGLEPRYLELEITESVVMQNPQEAVEIMQKINRMGVQLSIDDFGTGYSSLSALKNFPVHRLKIDRAFVTDLPDNPEGCSIAQAVIALGHSLGLNVIAEGVEDERQLAFLHQHQCDEIQGYYLCRPEPVEGCEAFLLSRPDPLNLLDGS</sequence>
<dbReference type="InterPro" id="IPR029016">
    <property type="entry name" value="GAF-like_dom_sf"/>
</dbReference>
<dbReference type="InterPro" id="IPR011006">
    <property type="entry name" value="CheY-like_superfamily"/>
</dbReference>
<dbReference type="Gene3D" id="3.40.50.2300">
    <property type="match status" value="1"/>
</dbReference>
<evidence type="ECO:0000313" key="8">
    <source>
        <dbReference type="EMBL" id="MDW6092558.1"/>
    </source>
</evidence>
<dbReference type="PANTHER" id="PTHR44757">
    <property type="entry name" value="DIGUANYLATE CYCLASE DGCP"/>
    <property type="match status" value="1"/>
</dbReference>
<dbReference type="SMART" id="SM00065">
    <property type="entry name" value="GAF"/>
    <property type="match status" value="1"/>
</dbReference>
<feature type="domain" description="GGDEF" evidence="7">
    <location>
        <begin position="490"/>
        <end position="620"/>
    </location>
</feature>
<keyword evidence="3" id="KW-0597">Phosphoprotein</keyword>
<feature type="domain" description="Response regulatory" evidence="5">
    <location>
        <begin position="15"/>
        <end position="131"/>
    </location>
</feature>
<dbReference type="CDD" id="cd01949">
    <property type="entry name" value="GGDEF"/>
    <property type="match status" value="1"/>
</dbReference>
<evidence type="ECO:0000256" key="4">
    <source>
        <dbReference type="SAM" id="Coils"/>
    </source>
</evidence>
<dbReference type="InterPro" id="IPR001789">
    <property type="entry name" value="Sig_transdc_resp-reg_receiver"/>
</dbReference>
<comment type="caution">
    <text evidence="8">The sequence shown here is derived from an EMBL/GenBank/DDBJ whole genome shotgun (WGS) entry which is preliminary data.</text>
</comment>
<dbReference type="InterPro" id="IPR029787">
    <property type="entry name" value="Nucleotide_cyclase"/>
</dbReference>
<dbReference type="Gene3D" id="3.30.450.40">
    <property type="match status" value="1"/>
</dbReference>
<dbReference type="PROSITE" id="PS50110">
    <property type="entry name" value="RESPONSE_REGULATORY"/>
    <property type="match status" value="1"/>
</dbReference>
<dbReference type="SMART" id="SM00448">
    <property type="entry name" value="REC"/>
    <property type="match status" value="1"/>
</dbReference>
<dbReference type="EMBL" id="JAWRCP010000001">
    <property type="protein sequence ID" value="MDW6092558.1"/>
    <property type="molecule type" value="Genomic_DNA"/>
</dbReference>
<keyword evidence="9" id="KW-1185">Reference proteome</keyword>
<dbReference type="SUPFAM" id="SSF141868">
    <property type="entry name" value="EAL domain-like"/>
    <property type="match status" value="1"/>
</dbReference>
<keyword evidence="4" id="KW-0175">Coiled coil</keyword>
<dbReference type="InterPro" id="IPR000014">
    <property type="entry name" value="PAS"/>
</dbReference>
<dbReference type="Pfam" id="PF13426">
    <property type="entry name" value="PAS_9"/>
    <property type="match status" value="1"/>
</dbReference>
<gene>
    <name evidence="8" type="ORF">SBX64_08370</name>
</gene>
<evidence type="ECO:0000259" key="6">
    <source>
        <dbReference type="PROSITE" id="PS50883"/>
    </source>
</evidence>
<dbReference type="InterPro" id="IPR000160">
    <property type="entry name" value="GGDEF_dom"/>
</dbReference>
<dbReference type="Gene3D" id="3.20.20.450">
    <property type="entry name" value="EAL domain"/>
    <property type="match status" value="1"/>
</dbReference>
<dbReference type="InterPro" id="IPR035919">
    <property type="entry name" value="EAL_sf"/>
</dbReference>
<dbReference type="NCBIfam" id="TIGR00229">
    <property type="entry name" value="sensory_box"/>
    <property type="match status" value="1"/>
</dbReference>
<dbReference type="SUPFAM" id="SSF55785">
    <property type="entry name" value="PYP-like sensor domain (PAS domain)"/>
    <property type="match status" value="1"/>
</dbReference>
<dbReference type="CDD" id="cd01948">
    <property type="entry name" value="EAL"/>
    <property type="match status" value="1"/>
</dbReference>
<name>A0ABU4IUD5_9VIBR</name>
<proteinExistence type="predicted"/>
<dbReference type="SUPFAM" id="SSF55073">
    <property type="entry name" value="Nucleotide cyclase"/>
    <property type="match status" value="1"/>
</dbReference>
<dbReference type="SMART" id="SM00052">
    <property type="entry name" value="EAL"/>
    <property type="match status" value="1"/>
</dbReference>
<dbReference type="Proteomes" id="UP001279860">
    <property type="component" value="Unassembled WGS sequence"/>
</dbReference>
<protein>
    <submittedName>
        <fullName evidence="8">EAL domain-containing protein</fullName>
    </submittedName>
</protein>
<evidence type="ECO:0000256" key="3">
    <source>
        <dbReference type="PROSITE-ProRule" id="PRU00169"/>
    </source>
</evidence>
<keyword evidence="1" id="KW-0808">Transferase</keyword>
<dbReference type="PANTHER" id="PTHR44757:SF2">
    <property type="entry name" value="BIOFILM ARCHITECTURE MAINTENANCE PROTEIN MBAA"/>
    <property type="match status" value="1"/>
</dbReference>
<dbReference type="Gene3D" id="3.30.70.270">
    <property type="match status" value="1"/>
</dbReference>
<evidence type="ECO:0000313" key="9">
    <source>
        <dbReference type="Proteomes" id="UP001279860"/>
    </source>
</evidence>
<dbReference type="NCBIfam" id="TIGR00254">
    <property type="entry name" value="GGDEF"/>
    <property type="match status" value="1"/>
</dbReference>
<dbReference type="InterPro" id="IPR043128">
    <property type="entry name" value="Rev_trsase/Diguanyl_cyclase"/>
</dbReference>